<feature type="compositionally biased region" description="Basic and acidic residues" evidence="1">
    <location>
        <begin position="93"/>
        <end position="125"/>
    </location>
</feature>
<dbReference type="AlphaFoldDB" id="A0AAN5I8M5"/>
<sequence length="144" mass="16978">KSMDNFRLALDVTRNSIATNLAHSISVAGDGEQLQAPMLYEELEAKYKEALTQAGVYLKHIEDKNGENRELASKIEELRERVIDFERLLDEERKQHSETTEKYEDLELRQQGETRRIKELTEKLDLSMNQLEEEREGRKRDQER</sequence>
<accession>A0AAN5I8M5</accession>
<gene>
    <name evidence="2" type="ORF">PMAYCL1PPCAC_26878</name>
</gene>
<dbReference type="Proteomes" id="UP001328107">
    <property type="component" value="Unassembled WGS sequence"/>
</dbReference>
<dbReference type="EMBL" id="BTRK01000006">
    <property type="protein sequence ID" value="GMR56683.1"/>
    <property type="molecule type" value="Genomic_DNA"/>
</dbReference>
<feature type="non-terminal residue" evidence="2">
    <location>
        <position position="1"/>
    </location>
</feature>
<evidence type="ECO:0000256" key="1">
    <source>
        <dbReference type="SAM" id="MobiDB-lite"/>
    </source>
</evidence>
<evidence type="ECO:0000313" key="3">
    <source>
        <dbReference type="Proteomes" id="UP001328107"/>
    </source>
</evidence>
<evidence type="ECO:0000313" key="2">
    <source>
        <dbReference type="EMBL" id="GMR56683.1"/>
    </source>
</evidence>
<protein>
    <submittedName>
        <fullName evidence="2">Uncharacterized protein</fullName>
    </submittedName>
</protein>
<reference evidence="3" key="1">
    <citation type="submission" date="2022-10" db="EMBL/GenBank/DDBJ databases">
        <title>Genome assembly of Pristionchus species.</title>
        <authorList>
            <person name="Yoshida K."/>
            <person name="Sommer R.J."/>
        </authorList>
    </citation>
    <scope>NUCLEOTIDE SEQUENCE [LARGE SCALE GENOMIC DNA]</scope>
    <source>
        <strain evidence="3">RS5460</strain>
    </source>
</reference>
<feature type="region of interest" description="Disordered" evidence="1">
    <location>
        <begin position="93"/>
        <end position="144"/>
    </location>
</feature>
<name>A0AAN5I8M5_9BILA</name>
<feature type="compositionally biased region" description="Basic and acidic residues" evidence="1">
    <location>
        <begin position="135"/>
        <end position="144"/>
    </location>
</feature>
<keyword evidence="3" id="KW-1185">Reference proteome</keyword>
<organism evidence="2 3">
    <name type="scientific">Pristionchus mayeri</name>
    <dbReference type="NCBI Taxonomy" id="1317129"/>
    <lineage>
        <taxon>Eukaryota</taxon>
        <taxon>Metazoa</taxon>
        <taxon>Ecdysozoa</taxon>
        <taxon>Nematoda</taxon>
        <taxon>Chromadorea</taxon>
        <taxon>Rhabditida</taxon>
        <taxon>Rhabditina</taxon>
        <taxon>Diplogasteromorpha</taxon>
        <taxon>Diplogasteroidea</taxon>
        <taxon>Neodiplogasteridae</taxon>
        <taxon>Pristionchus</taxon>
    </lineage>
</organism>
<comment type="caution">
    <text evidence="2">The sequence shown here is derived from an EMBL/GenBank/DDBJ whole genome shotgun (WGS) entry which is preliminary data.</text>
</comment>
<proteinExistence type="predicted"/>